<organism evidence="1 2">
    <name type="scientific">Mangrovibacterium marinum</name>
    <dbReference type="NCBI Taxonomy" id="1639118"/>
    <lineage>
        <taxon>Bacteria</taxon>
        <taxon>Pseudomonadati</taxon>
        <taxon>Bacteroidota</taxon>
        <taxon>Bacteroidia</taxon>
        <taxon>Marinilabiliales</taxon>
        <taxon>Prolixibacteraceae</taxon>
        <taxon>Mangrovibacterium</taxon>
    </lineage>
</organism>
<protein>
    <submittedName>
        <fullName evidence="1">Uncharacterized protein</fullName>
    </submittedName>
</protein>
<gene>
    <name evidence="1" type="ORF">C8N47_101198</name>
</gene>
<evidence type="ECO:0000313" key="1">
    <source>
        <dbReference type="EMBL" id="PTN10548.1"/>
    </source>
</evidence>
<dbReference type="EMBL" id="QAAD01000001">
    <property type="protein sequence ID" value="PTN10548.1"/>
    <property type="molecule type" value="Genomic_DNA"/>
</dbReference>
<comment type="caution">
    <text evidence="1">The sequence shown here is derived from an EMBL/GenBank/DDBJ whole genome shotgun (WGS) entry which is preliminary data.</text>
</comment>
<dbReference type="AlphaFoldDB" id="A0A2T5C6H2"/>
<accession>A0A2T5C6H2</accession>
<reference evidence="1 2" key="1">
    <citation type="submission" date="2018-04" db="EMBL/GenBank/DDBJ databases">
        <title>Genomic Encyclopedia of Archaeal and Bacterial Type Strains, Phase II (KMG-II): from individual species to whole genera.</title>
        <authorList>
            <person name="Goeker M."/>
        </authorList>
    </citation>
    <scope>NUCLEOTIDE SEQUENCE [LARGE SCALE GENOMIC DNA]</scope>
    <source>
        <strain evidence="1 2">DSM 28823</strain>
    </source>
</reference>
<evidence type="ECO:0000313" key="2">
    <source>
        <dbReference type="Proteomes" id="UP000243525"/>
    </source>
</evidence>
<dbReference type="Proteomes" id="UP000243525">
    <property type="component" value="Unassembled WGS sequence"/>
</dbReference>
<keyword evidence="2" id="KW-1185">Reference proteome</keyword>
<proteinExistence type="predicted"/>
<sequence length="152" mass="17652">MRAKPLRRKVICCLEFEIRSLFELPSLLLYSIAFNRLLLHSITFIPVGNFLESSRSFLKTVQQINPPWQTLQIGRCSLRFRRLSSFSKYAQHITGKQGLTPNHTEFNGSFIFDFEEQPKLAQTTINLIYCRLTTKAQQLPISNRTCRIADNI</sequence>
<name>A0A2T5C6H2_9BACT</name>